<dbReference type="PANTHER" id="PTHR24023:SF1082">
    <property type="entry name" value="COLLAGEN TRIPLE HELIX REPEAT"/>
    <property type="match status" value="1"/>
</dbReference>
<feature type="compositionally biased region" description="Basic and acidic residues" evidence="4">
    <location>
        <begin position="258"/>
        <end position="270"/>
    </location>
</feature>
<dbReference type="InterPro" id="IPR016186">
    <property type="entry name" value="C-type_lectin-like/link_sf"/>
</dbReference>
<keyword evidence="3" id="KW-0176">Collagen</keyword>
<dbReference type="SUPFAM" id="SSF56436">
    <property type="entry name" value="C-type lectin-like"/>
    <property type="match status" value="1"/>
</dbReference>
<feature type="compositionally biased region" description="Pro residues" evidence="4">
    <location>
        <begin position="281"/>
        <end position="291"/>
    </location>
</feature>
<dbReference type="InterPro" id="IPR010515">
    <property type="entry name" value="Collagenase_NC10/endostatin"/>
</dbReference>
<feature type="compositionally biased region" description="Polar residues" evidence="4">
    <location>
        <begin position="506"/>
        <end position="515"/>
    </location>
</feature>
<dbReference type="InterPro" id="IPR016187">
    <property type="entry name" value="CTDL_fold"/>
</dbReference>
<name>A0A653C2U5_CALMS</name>
<evidence type="ECO:0000256" key="2">
    <source>
        <dbReference type="ARBA" id="ARBA00022737"/>
    </source>
</evidence>
<feature type="domain" description="Thrombospondin-like N-terminal" evidence="5">
    <location>
        <begin position="4"/>
        <end position="178"/>
    </location>
</feature>
<dbReference type="Gene3D" id="3.40.1620.70">
    <property type="match status" value="1"/>
</dbReference>
<dbReference type="GO" id="GO:0005581">
    <property type="term" value="C:collagen trimer"/>
    <property type="evidence" value="ECO:0007669"/>
    <property type="project" value="UniProtKB-KW"/>
</dbReference>
<dbReference type="Pfam" id="PF20010">
    <property type="entry name" value="Collagen_trimer"/>
    <property type="match status" value="1"/>
</dbReference>
<dbReference type="PANTHER" id="PTHR24023">
    <property type="entry name" value="COLLAGEN ALPHA"/>
    <property type="match status" value="1"/>
</dbReference>
<evidence type="ECO:0000313" key="7">
    <source>
        <dbReference type="Proteomes" id="UP000410492"/>
    </source>
</evidence>
<dbReference type="GO" id="GO:0005615">
    <property type="term" value="C:extracellular space"/>
    <property type="evidence" value="ECO:0007669"/>
    <property type="project" value="TreeGrafter"/>
</dbReference>
<feature type="compositionally biased region" description="Low complexity" evidence="4">
    <location>
        <begin position="540"/>
        <end position="549"/>
    </location>
</feature>
<evidence type="ECO:0000256" key="3">
    <source>
        <dbReference type="ARBA" id="ARBA00023119"/>
    </source>
</evidence>
<feature type="compositionally biased region" description="Basic and acidic residues" evidence="4">
    <location>
        <begin position="346"/>
        <end position="355"/>
    </location>
</feature>
<accession>A0A653C2U5</accession>
<dbReference type="SMART" id="SM00210">
    <property type="entry name" value="TSPN"/>
    <property type="match status" value="1"/>
</dbReference>
<feature type="compositionally biased region" description="Low complexity" evidence="4">
    <location>
        <begin position="416"/>
        <end position="432"/>
    </location>
</feature>
<evidence type="ECO:0000259" key="5">
    <source>
        <dbReference type="SMART" id="SM00210"/>
    </source>
</evidence>
<dbReference type="Pfam" id="PF01391">
    <property type="entry name" value="Collagen"/>
    <property type="match status" value="4"/>
</dbReference>
<keyword evidence="1" id="KW-0964">Secreted</keyword>
<evidence type="ECO:0000256" key="1">
    <source>
        <dbReference type="ARBA" id="ARBA00022525"/>
    </source>
</evidence>
<feature type="compositionally biased region" description="Pro residues" evidence="4">
    <location>
        <begin position="378"/>
        <end position="387"/>
    </location>
</feature>
<protein>
    <recommendedName>
        <fullName evidence="5">Thrombospondin-like N-terminal domain-containing protein</fullName>
    </recommendedName>
</protein>
<feature type="region of interest" description="Disordered" evidence="4">
    <location>
        <begin position="320"/>
        <end position="732"/>
    </location>
</feature>
<feature type="compositionally biased region" description="Pro residues" evidence="4">
    <location>
        <begin position="679"/>
        <end position="698"/>
    </location>
</feature>
<evidence type="ECO:0000256" key="4">
    <source>
        <dbReference type="SAM" id="MobiDB-lite"/>
    </source>
</evidence>
<dbReference type="EMBL" id="CAACVG010006832">
    <property type="protein sequence ID" value="VEN42062.1"/>
    <property type="molecule type" value="Genomic_DNA"/>
</dbReference>
<dbReference type="Pfam" id="PF06482">
    <property type="entry name" value="Endostatin"/>
    <property type="match status" value="1"/>
</dbReference>
<feature type="compositionally biased region" description="Pro residues" evidence="4">
    <location>
        <begin position="709"/>
        <end position="721"/>
    </location>
</feature>
<feature type="region of interest" description="Disordered" evidence="4">
    <location>
        <begin position="258"/>
        <end position="300"/>
    </location>
</feature>
<gene>
    <name evidence="6" type="ORF">CALMAC_LOCUS5678</name>
</gene>
<reference evidence="6 7" key="1">
    <citation type="submission" date="2019-01" db="EMBL/GenBank/DDBJ databases">
        <authorList>
            <person name="Sayadi A."/>
        </authorList>
    </citation>
    <scope>NUCLEOTIDE SEQUENCE [LARGE SCALE GENOMIC DNA]</scope>
</reference>
<evidence type="ECO:0000313" key="6">
    <source>
        <dbReference type="EMBL" id="VEN42062.1"/>
    </source>
</evidence>
<feature type="compositionally biased region" description="Basic and acidic residues" evidence="4">
    <location>
        <begin position="448"/>
        <end position="460"/>
    </location>
</feature>
<feature type="compositionally biased region" description="Basic and acidic residues" evidence="4">
    <location>
        <begin position="649"/>
        <end position="667"/>
    </location>
</feature>
<dbReference type="InterPro" id="IPR008160">
    <property type="entry name" value="Collagen"/>
</dbReference>
<dbReference type="InterPro" id="IPR050149">
    <property type="entry name" value="Collagen_superfamily"/>
</dbReference>
<dbReference type="OrthoDB" id="10060752at2759"/>
<dbReference type="SUPFAM" id="SSF49899">
    <property type="entry name" value="Concanavalin A-like lectins/glucanases"/>
    <property type="match status" value="1"/>
</dbReference>
<sequence>MKTQYIDDDGHDGFPAFGFRAGSDVKIAHKQILPDRLSAEFSILVSAKPKSRRGGFLFAVMNTYDTVVELGVRVAPEGINTTILTLFYTGPTEYYSRAIANFTVPKFTGRWIRFAFRVALDNVTLFFNCLETETVAVQRRPVELEFDSASTLYIAQAGPTIEEPYEGALDQLKIYRDPNMAAQQCKTNFEEFHYLDEDINNEIYVERTDYDRTYREGSSTSDDLGIFPPPPPPPDGKNCLQCGKENCCNVVSDHDKAAGRYRGEKGDRGPRGPPGESIRGPPGPPGPPGSPGLPASEGSCSCNTTSILAALPERSSPAYAVEGRAGSPGPPGLPGPTGERGPPGYKGDKGDRGERGPQGASGVQGIKGDPGRDGVQGPPGPPGPPGPVEFENVDPSWKTRGPFKESVIGGPLLRTGVPGPKGEPGKQGPSGPKGDRGAQGPKGPMGEAGHKGERGDRGLPGEKGSIGLKGDRGDPGVDGIPGTPGKLGDKGEKGDLGPPGPPGISVGSTDISSVVPNLAGIKGEPGQKGEKGDRGSDGEAGIPGVPGSVGASGGPGEKGEPGVDGAVGPVGPPGSKGEKGDKGPPGAVIVAEGNAQIVTVKGEKGEMGKRGRRGKPGPMGPPGPPGKAGDIGLPGWMGRPGIPGIGGQKGEKGDSGGPKGDKGDRGQDGAPGKDGIPGTPGPPGPAGPPGPQGLPGPPSTGDIVKYVPVPGPPGPPGPPGQPGLSIQGPKGEPGVVAAYGEAMRYNLRPGHKSSLDELRALRELEDLKEYSDMYIGRATAAPPLVAHIKEELPIKVVPGALTFHNKEVLVRMTEASPLGTMAFVIEEDALVIRVKRGWQYIALGSLLTTSAPPPPTTASPPLKLPFEASNLVNHAIRSADGSHLRLAALNEPSTGDAHGVRGADYACYREARRAGLRATFRAMLSSRVQNVDSLVRLQDRKLPVVNLHGELLYHSWAEMFKGDGAPFQQQPVKIYSFSGKNVLNDPTWPVKVVWHGALPNGERALDFSCDAWHNSSRDKVGLAASLRSVGLLEQTPYSCDKKLIILCIEATSEGQKRKRRDINLRIPQTSGIDSLKIILSRSIRI</sequence>
<dbReference type="Gene3D" id="2.60.120.200">
    <property type="match status" value="1"/>
</dbReference>
<dbReference type="Gene3D" id="3.10.100.10">
    <property type="entry name" value="Mannose-Binding Protein A, subunit A"/>
    <property type="match status" value="1"/>
</dbReference>
<keyword evidence="7" id="KW-1185">Reference proteome</keyword>
<proteinExistence type="predicted"/>
<dbReference type="InterPro" id="IPR013320">
    <property type="entry name" value="ConA-like_dom_sf"/>
</dbReference>
<dbReference type="AlphaFoldDB" id="A0A653C2U5"/>
<dbReference type="InterPro" id="IPR045463">
    <property type="entry name" value="XV/XVIII_trimerization_dom"/>
</dbReference>
<feature type="compositionally biased region" description="Basic and acidic residues" evidence="4">
    <location>
        <begin position="525"/>
        <end position="537"/>
    </location>
</feature>
<dbReference type="GO" id="GO:0031012">
    <property type="term" value="C:extracellular matrix"/>
    <property type="evidence" value="ECO:0007669"/>
    <property type="project" value="TreeGrafter"/>
</dbReference>
<dbReference type="Proteomes" id="UP000410492">
    <property type="component" value="Unassembled WGS sequence"/>
</dbReference>
<organism evidence="6 7">
    <name type="scientific">Callosobruchus maculatus</name>
    <name type="common">Southern cowpea weevil</name>
    <name type="synonym">Pulse bruchid</name>
    <dbReference type="NCBI Taxonomy" id="64391"/>
    <lineage>
        <taxon>Eukaryota</taxon>
        <taxon>Metazoa</taxon>
        <taxon>Ecdysozoa</taxon>
        <taxon>Arthropoda</taxon>
        <taxon>Hexapoda</taxon>
        <taxon>Insecta</taxon>
        <taxon>Pterygota</taxon>
        <taxon>Neoptera</taxon>
        <taxon>Endopterygota</taxon>
        <taxon>Coleoptera</taxon>
        <taxon>Polyphaga</taxon>
        <taxon>Cucujiformia</taxon>
        <taxon>Chrysomeloidea</taxon>
        <taxon>Chrysomelidae</taxon>
        <taxon>Bruchinae</taxon>
        <taxon>Bruchini</taxon>
        <taxon>Callosobruchus</taxon>
    </lineage>
</organism>
<dbReference type="InterPro" id="IPR048287">
    <property type="entry name" value="TSPN-like_N"/>
</dbReference>
<feature type="compositionally biased region" description="Low complexity" evidence="4">
    <location>
        <begin position="563"/>
        <end position="575"/>
    </location>
</feature>
<keyword evidence="2" id="KW-0677">Repeat</keyword>